<dbReference type="Gene3D" id="3.30.1300.30">
    <property type="entry name" value="GSPII I/J protein-like"/>
    <property type="match status" value="1"/>
</dbReference>
<keyword evidence="4" id="KW-0813">Transport</keyword>
<dbReference type="AlphaFoldDB" id="A0A8T9MVM9"/>
<dbReference type="EMBL" id="CP091521">
    <property type="protein sequence ID" value="UOP04202.1"/>
    <property type="molecule type" value="Genomic_DNA"/>
</dbReference>
<dbReference type="Pfam" id="PF05662">
    <property type="entry name" value="YadA_stalk"/>
    <property type="match status" value="2"/>
</dbReference>
<keyword evidence="6" id="KW-0812">Transmembrane</keyword>
<feature type="domain" description="Trimeric autotransporter adhesin YadA-like C-terminal membrane anchor" evidence="11">
    <location>
        <begin position="285"/>
        <end position="342"/>
    </location>
</feature>
<evidence type="ECO:0000256" key="2">
    <source>
        <dbReference type="ARBA" id="ARBA00004442"/>
    </source>
</evidence>
<dbReference type="Gene3D" id="1.20.5.170">
    <property type="match status" value="1"/>
</dbReference>
<evidence type="ECO:0000256" key="9">
    <source>
        <dbReference type="ARBA" id="ARBA00023136"/>
    </source>
</evidence>
<evidence type="ECO:0000256" key="3">
    <source>
        <dbReference type="ARBA" id="ARBA00005848"/>
    </source>
</evidence>
<dbReference type="SUPFAM" id="SSF54523">
    <property type="entry name" value="Pili subunits"/>
    <property type="match status" value="1"/>
</dbReference>
<dbReference type="Proteomes" id="UP000831534">
    <property type="component" value="Chromosome"/>
</dbReference>
<organism evidence="13 14">
    <name type="scientific">Conchiformibius kuhniae</name>
    <dbReference type="NCBI Taxonomy" id="211502"/>
    <lineage>
        <taxon>Bacteria</taxon>
        <taxon>Pseudomonadati</taxon>
        <taxon>Pseudomonadota</taxon>
        <taxon>Betaproteobacteria</taxon>
        <taxon>Neisseriales</taxon>
        <taxon>Neisseriaceae</taxon>
        <taxon>Conchiformibius</taxon>
    </lineage>
</organism>
<name>A0A8T9MVM9_9NEIS</name>
<dbReference type="GO" id="GO:0009279">
    <property type="term" value="C:cell outer membrane"/>
    <property type="evidence" value="ECO:0007669"/>
    <property type="project" value="UniProtKB-SubCell"/>
</dbReference>
<protein>
    <submittedName>
        <fullName evidence="13">YadA-like family protein</fullName>
    </submittedName>
</protein>
<keyword evidence="9" id="KW-0472">Membrane</keyword>
<reference evidence="13" key="2">
    <citation type="journal article" date="2022" name="Res Sq">
        <title>Evolution of multicellular longitudinally dividing oral cavity symbionts (Neisseriaceae).</title>
        <authorList>
            <person name="Nyongesa S."/>
            <person name="Weber P."/>
            <person name="Bernet E."/>
            <person name="Pullido F."/>
            <person name="Nieckarz M."/>
            <person name="Delaby M."/>
            <person name="Nieves C."/>
            <person name="Viehboeck T."/>
            <person name="Krause N."/>
            <person name="Rivera-Millot A."/>
            <person name="Nakamura A."/>
            <person name="Vischer N."/>
            <person name="VanNieuwenhze M."/>
            <person name="Brun Y."/>
            <person name="Cava F."/>
            <person name="Bulgheresi S."/>
            <person name="Veyrier F."/>
        </authorList>
    </citation>
    <scope>NUCLEOTIDE SEQUENCE</scope>
    <source>
        <strain evidence="13">17694</strain>
    </source>
</reference>
<keyword evidence="14" id="KW-1185">Reference proteome</keyword>
<dbReference type="InterPro" id="IPR005594">
    <property type="entry name" value="YadA_C"/>
</dbReference>
<feature type="domain" description="Trimeric autotransporter adhesin YadA-like stalk" evidence="12">
    <location>
        <begin position="235"/>
        <end position="273"/>
    </location>
</feature>
<evidence type="ECO:0000256" key="7">
    <source>
        <dbReference type="ARBA" id="ARBA00022729"/>
    </source>
</evidence>
<evidence type="ECO:0000256" key="10">
    <source>
        <dbReference type="ARBA" id="ARBA00023237"/>
    </source>
</evidence>
<dbReference type="InterPro" id="IPR011049">
    <property type="entry name" value="Serralysin-like_metalloprot_C"/>
</dbReference>
<proteinExistence type="inferred from homology"/>
<evidence type="ECO:0000256" key="6">
    <source>
        <dbReference type="ARBA" id="ARBA00022692"/>
    </source>
</evidence>
<comment type="subcellular location">
    <subcellularLocation>
        <location evidence="2">Cell outer membrane</location>
    </subcellularLocation>
    <subcellularLocation>
        <location evidence="1">Cell surface</location>
    </subcellularLocation>
</comment>
<dbReference type="InterPro" id="IPR045584">
    <property type="entry name" value="Pilin-like"/>
</dbReference>
<evidence type="ECO:0000256" key="5">
    <source>
        <dbReference type="ARBA" id="ARBA00022452"/>
    </source>
</evidence>
<dbReference type="GO" id="GO:0015031">
    <property type="term" value="P:protein transport"/>
    <property type="evidence" value="ECO:0007669"/>
    <property type="project" value="UniProtKB-KW"/>
</dbReference>
<accession>A0A8T9MVM9</accession>
<evidence type="ECO:0000259" key="11">
    <source>
        <dbReference type="Pfam" id="PF03895"/>
    </source>
</evidence>
<gene>
    <name evidence="13" type="ORF">LVJ77_07140</name>
</gene>
<reference evidence="13" key="1">
    <citation type="submission" date="2021-12" db="EMBL/GenBank/DDBJ databases">
        <authorList>
            <person name="Veyrier F.J."/>
        </authorList>
    </citation>
    <scope>NUCLEOTIDE SEQUENCE</scope>
    <source>
        <strain evidence="13">17694</strain>
    </source>
</reference>
<evidence type="ECO:0000256" key="1">
    <source>
        <dbReference type="ARBA" id="ARBA00004241"/>
    </source>
</evidence>
<evidence type="ECO:0000256" key="8">
    <source>
        <dbReference type="ARBA" id="ARBA00022927"/>
    </source>
</evidence>
<comment type="similarity">
    <text evidence="3">Belongs to the autotransporter-2 (AT-2) (TC 1.B.40) family.</text>
</comment>
<keyword evidence="8" id="KW-0653">Protein transport</keyword>
<feature type="domain" description="Trimeric autotransporter adhesin YadA-like stalk" evidence="12">
    <location>
        <begin position="115"/>
        <end position="146"/>
    </location>
</feature>
<sequence>MGNQVTGKRSGAIGDPSVVSGDGSYTIGNDNKVATNSTFVLGSNVETTADNSVFLGDKSAYVAASDTQGSTGGADKHDSSKALNQDAANVADNAYAGRDKVVGVVSVGNAGETRRIQNVAPGMIGENSTDAVNGSQLYALQSTVNNVNAVAGAGWNLGVNDEAPVTVKPTGNAPATVKFVDGQGTTVSLDKTAPQPTVKIDTPLAHVYNEDGSKADAVSLVVNKDDKGNLQPVTIHNVAPGKRGTDAVNVDQLKAGLTQIHNRLGDIADEADAGTAAAMATAGLPQAYLPGKSMVSVAGSTYRGKQGYAVGFSAISDGGNWVIKGSVNGTIRADTSARLSVRVTSGNAQTVMRAVCAKAQTACKTNKES</sequence>
<keyword evidence="7" id="KW-0732">Signal</keyword>
<dbReference type="Gene3D" id="2.150.10.10">
    <property type="entry name" value="Serralysin-like metalloprotease, C-terminal"/>
    <property type="match status" value="2"/>
</dbReference>
<dbReference type="GO" id="GO:0009986">
    <property type="term" value="C:cell surface"/>
    <property type="evidence" value="ECO:0007669"/>
    <property type="project" value="UniProtKB-SubCell"/>
</dbReference>
<evidence type="ECO:0000313" key="13">
    <source>
        <dbReference type="EMBL" id="UOP04202.1"/>
    </source>
</evidence>
<dbReference type="InterPro" id="IPR008635">
    <property type="entry name" value="Coiled_stalk_dom"/>
</dbReference>
<dbReference type="SUPFAM" id="SSF101967">
    <property type="entry name" value="Adhesin YadA, collagen-binding domain"/>
    <property type="match status" value="2"/>
</dbReference>
<evidence type="ECO:0000259" key="12">
    <source>
        <dbReference type="Pfam" id="PF05662"/>
    </source>
</evidence>
<keyword evidence="10" id="KW-0998">Cell outer membrane</keyword>
<dbReference type="Pfam" id="PF03895">
    <property type="entry name" value="YadA_anchor"/>
    <property type="match status" value="1"/>
</dbReference>
<evidence type="ECO:0000313" key="14">
    <source>
        <dbReference type="Proteomes" id="UP000831534"/>
    </source>
</evidence>
<evidence type="ECO:0000256" key="4">
    <source>
        <dbReference type="ARBA" id="ARBA00022448"/>
    </source>
</evidence>
<keyword evidence="5" id="KW-1134">Transmembrane beta strand</keyword>